<accession>A0A0A2H4C5</accession>
<sequence>MIHLLIKKVSNTSRKWLLTLCLIAACASSMYACSILYYVDKETGTIYAVNNEDFWLDTDAYIQIEKATSKKLARLWYGWDNFAQGGINSAGLFFDVAVTPEQKMPDGYGWAKGNIGDDLLASASTVEEALAWIEGQKLAVHQSHFLIGDATGNAVIVEWIDGKKHIIPMEGNTLVATNFLINAPEEGGFPCHRYQSINSHVDELERSGEDITLKSVGQTMAGAVQPAADWGEGRMGGTLYTTFFDITAMQMVMVPKLDGSKMMRIDLKKEFALNKKRKIDMD</sequence>
<dbReference type="Pfam" id="PF03417">
    <property type="entry name" value="AAT"/>
    <property type="match status" value="1"/>
</dbReference>
<feature type="domain" description="Peptidase C45 hydrolase" evidence="2">
    <location>
        <begin position="84"/>
        <end position="181"/>
    </location>
</feature>
<evidence type="ECO:0000256" key="1">
    <source>
        <dbReference type="SAM" id="SignalP"/>
    </source>
</evidence>
<reference evidence="3 4" key="1">
    <citation type="submission" date="2014-10" db="EMBL/GenBank/DDBJ databases">
        <title>Draft genome sequence of the proteorhodopsin-containing marine bacterium Dokdonia donghaensis.</title>
        <authorList>
            <person name="Gomez-Consarnau L."/>
            <person name="Gonzalez J.M."/>
            <person name="Riedel T."/>
            <person name="Jaenicke S."/>
            <person name="Wagner-Doebler I."/>
            <person name="Fuhrman J.A."/>
        </authorList>
    </citation>
    <scope>NUCLEOTIDE SEQUENCE [LARGE SCALE GENOMIC DNA]</scope>
    <source>
        <strain evidence="3 4">DSW-1</strain>
    </source>
</reference>
<gene>
    <name evidence="3" type="ORF">NV36_12110</name>
</gene>
<dbReference type="RefSeq" id="WP_035327607.1">
    <property type="nucleotide sequence ID" value="NZ_CP015125.1"/>
</dbReference>
<dbReference type="PATRIC" id="fig|1300343.5.peg.1311"/>
<name>A0A0A2H4C5_9FLAO</name>
<organism evidence="3 4">
    <name type="scientific">Dokdonia donghaensis DSW-1</name>
    <dbReference type="NCBI Taxonomy" id="1300343"/>
    <lineage>
        <taxon>Bacteria</taxon>
        <taxon>Pseudomonadati</taxon>
        <taxon>Bacteroidota</taxon>
        <taxon>Flavobacteriia</taxon>
        <taxon>Flavobacteriales</taxon>
        <taxon>Flavobacteriaceae</taxon>
        <taxon>Dokdonia</taxon>
    </lineage>
</organism>
<dbReference type="Gene3D" id="3.60.60.10">
    <property type="entry name" value="Penicillin V Acylase, Chain A"/>
    <property type="match status" value="1"/>
</dbReference>
<dbReference type="KEGG" id="ddo:I597_1300"/>
<proteinExistence type="predicted"/>
<dbReference type="SUPFAM" id="SSF56235">
    <property type="entry name" value="N-terminal nucleophile aminohydrolases (Ntn hydrolases)"/>
    <property type="match status" value="1"/>
</dbReference>
<comment type="caution">
    <text evidence="3">The sequence shown here is derived from an EMBL/GenBank/DDBJ whole genome shotgun (WGS) entry which is preliminary data.</text>
</comment>
<keyword evidence="4" id="KW-1185">Reference proteome</keyword>
<evidence type="ECO:0000313" key="3">
    <source>
        <dbReference type="EMBL" id="KGO07505.1"/>
    </source>
</evidence>
<dbReference type="OrthoDB" id="738883at2"/>
<feature type="chain" id="PRO_5001999487" description="Peptidase C45 hydrolase domain-containing protein" evidence="1">
    <location>
        <begin position="33"/>
        <end position="282"/>
    </location>
</feature>
<feature type="signal peptide" evidence="1">
    <location>
        <begin position="1"/>
        <end position="32"/>
    </location>
</feature>
<evidence type="ECO:0000259" key="2">
    <source>
        <dbReference type="Pfam" id="PF03417"/>
    </source>
</evidence>
<evidence type="ECO:0000313" key="4">
    <source>
        <dbReference type="Proteomes" id="UP000030140"/>
    </source>
</evidence>
<dbReference type="PROSITE" id="PS51257">
    <property type="entry name" value="PROKAR_LIPOPROTEIN"/>
    <property type="match status" value="1"/>
</dbReference>
<dbReference type="InterPro" id="IPR005079">
    <property type="entry name" value="Peptidase_C45_hydrolase"/>
</dbReference>
<dbReference type="Proteomes" id="UP000030140">
    <property type="component" value="Unassembled WGS sequence"/>
</dbReference>
<dbReference type="EMBL" id="JSAQ01000001">
    <property type="protein sequence ID" value="KGO07505.1"/>
    <property type="molecule type" value="Genomic_DNA"/>
</dbReference>
<dbReference type="InterPro" id="IPR029055">
    <property type="entry name" value="Ntn_hydrolases_N"/>
</dbReference>
<keyword evidence="1" id="KW-0732">Signal</keyword>
<protein>
    <recommendedName>
        <fullName evidence="2">Peptidase C45 hydrolase domain-containing protein</fullName>
    </recommendedName>
</protein>
<dbReference type="AlphaFoldDB" id="A0A0A2H4C5"/>